<evidence type="ECO:0000256" key="9">
    <source>
        <dbReference type="PROSITE-ProRule" id="PRU00284"/>
    </source>
</evidence>
<comment type="similarity">
    <text evidence="8">Belongs to the methyl-accepting chemotaxis (MCP) protein family.</text>
</comment>
<feature type="transmembrane region" description="Helical" evidence="10">
    <location>
        <begin position="12"/>
        <end position="33"/>
    </location>
</feature>
<dbReference type="SUPFAM" id="SSF58104">
    <property type="entry name" value="Methyl-accepting chemotaxis protein (MCP) signaling domain"/>
    <property type="match status" value="1"/>
</dbReference>
<gene>
    <name evidence="14" type="ORF">SAMN05216233_106148</name>
</gene>
<dbReference type="EMBL" id="FMUX01000006">
    <property type="protein sequence ID" value="SCY29011.1"/>
    <property type="molecule type" value="Genomic_DNA"/>
</dbReference>
<evidence type="ECO:0000259" key="13">
    <source>
        <dbReference type="PROSITE" id="PS50885"/>
    </source>
</evidence>
<dbReference type="AlphaFoldDB" id="A0A1G5EQH0"/>
<dbReference type="GO" id="GO:0005886">
    <property type="term" value="C:plasma membrane"/>
    <property type="evidence" value="ECO:0007669"/>
    <property type="project" value="UniProtKB-SubCell"/>
</dbReference>
<evidence type="ECO:0000256" key="10">
    <source>
        <dbReference type="SAM" id="Phobius"/>
    </source>
</evidence>
<proteinExistence type="inferred from homology"/>
<dbReference type="RefSeq" id="WP_175469639.1">
    <property type="nucleotide sequence ID" value="NZ_FMUX01000006.1"/>
</dbReference>
<dbReference type="Pfam" id="PF00015">
    <property type="entry name" value="MCPsignal"/>
    <property type="match status" value="1"/>
</dbReference>
<evidence type="ECO:0000256" key="7">
    <source>
        <dbReference type="ARBA" id="ARBA00023224"/>
    </source>
</evidence>
<feature type="domain" description="Methyl-accepting transducer" evidence="11">
    <location>
        <begin position="300"/>
        <end position="536"/>
    </location>
</feature>
<dbReference type="GO" id="GO:0006935">
    <property type="term" value="P:chemotaxis"/>
    <property type="evidence" value="ECO:0007669"/>
    <property type="project" value="InterPro"/>
</dbReference>
<evidence type="ECO:0000256" key="5">
    <source>
        <dbReference type="ARBA" id="ARBA00022989"/>
    </source>
</evidence>
<organism evidence="14 15">
    <name type="scientific">Desulfoluna spongiiphila</name>
    <dbReference type="NCBI Taxonomy" id="419481"/>
    <lineage>
        <taxon>Bacteria</taxon>
        <taxon>Pseudomonadati</taxon>
        <taxon>Thermodesulfobacteriota</taxon>
        <taxon>Desulfobacteria</taxon>
        <taxon>Desulfobacterales</taxon>
        <taxon>Desulfolunaceae</taxon>
        <taxon>Desulfoluna</taxon>
    </lineage>
</organism>
<dbReference type="Pfam" id="PF00672">
    <property type="entry name" value="HAMP"/>
    <property type="match status" value="1"/>
</dbReference>
<dbReference type="InterPro" id="IPR004089">
    <property type="entry name" value="MCPsignal_dom"/>
</dbReference>
<evidence type="ECO:0000256" key="1">
    <source>
        <dbReference type="ARBA" id="ARBA00004429"/>
    </source>
</evidence>
<comment type="subcellular location">
    <subcellularLocation>
        <location evidence="1">Cell inner membrane</location>
        <topology evidence="1">Multi-pass membrane protein</topology>
    </subcellularLocation>
</comment>
<keyword evidence="5 10" id="KW-1133">Transmembrane helix</keyword>
<dbReference type="SMART" id="SM00283">
    <property type="entry name" value="MA"/>
    <property type="match status" value="1"/>
</dbReference>
<keyword evidence="6 10" id="KW-0472">Membrane</keyword>
<dbReference type="Gene3D" id="1.10.287.950">
    <property type="entry name" value="Methyl-accepting chemotaxis protein"/>
    <property type="match status" value="1"/>
</dbReference>
<keyword evidence="7 9" id="KW-0807">Transducer</keyword>
<dbReference type="PRINTS" id="PR00260">
    <property type="entry name" value="CHEMTRNSDUCR"/>
</dbReference>
<keyword evidence="4 10" id="KW-0812">Transmembrane</keyword>
<dbReference type="GO" id="GO:0004888">
    <property type="term" value="F:transmembrane signaling receptor activity"/>
    <property type="evidence" value="ECO:0007669"/>
    <property type="project" value="InterPro"/>
</dbReference>
<evidence type="ECO:0000259" key="12">
    <source>
        <dbReference type="PROSITE" id="PS50192"/>
    </source>
</evidence>
<evidence type="ECO:0000256" key="6">
    <source>
        <dbReference type="ARBA" id="ARBA00023136"/>
    </source>
</evidence>
<dbReference type="SMART" id="SM00304">
    <property type="entry name" value="HAMP"/>
    <property type="match status" value="1"/>
</dbReference>
<protein>
    <submittedName>
        <fullName evidence="14">Methyl-accepting chemotaxis sensory transducer with Cache sensor</fullName>
    </submittedName>
</protein>
<dbReference type="Pfam" id="PF17200">
    <property type="entry name" value="sCache_2"/>
    <property type="match status" value="1"/>
</dbReference>
<name>A0A1G5EQH0_9BACT</name>
<evidence type="ECO:0000256" key="2">
    <source>
        <dbReference type="ARBA" id="ARBA00022475"/>
    </source>
</evidence>
<sequence length="572" mass="60873">MLRCFKIKTQMYIVLIMVSVSFLSLSATALHYIGVTRDVGIEGAKEILHRAQQDKLKASVHTVAVTLSKALEGIDGEEEKLDAMRRMIYPVRFEEDKSGYYFIYKGTRNAVHPIKHQLEGKDLGHLVDKNGVRSVGELYANARRGGGFVEFMWNKPGAGDTLKLGYSEMISGTDYWIGTGVYLDNIEAYETKFSAMLSSTVIQKAVISLVAIAAAFFLLTMAFSLFVVKNIASPLKEMAKKVNILATGNLAVAFRDGSKDEISQLGGVLNTMVGSFSAMISEMKQSTGTLLTSSTDLSSVSEQMSRGAGHTFEKSNTVAASAQKMSANMVSVAAAMEQAATNANQVASATEEMTSTIRDIADHTESARSISGEAVDKSRHAATRMVELGNAAEAIGKVTETITDISEQTNLLALNATIEAARAGEAGKGFAVVASEIKELANQTAGATLDIRSRIEEMQGTASATSTEIEEISSVIDGVNEIVATIAAAVEQQSASTSEIAANVQQTTEGIREVNDNVSQSSTVAEEIARDISLVNADAGEMSGGSDRIRQSADGLNAMAAQLSDTAARFSV</sequence>
<dbReference type="PROSITE" id="PS50192">
    <property type="entry name" value="T_SNARE"/>
    <property type="match status" value="1"/>
</dbReference>
<dbReference type="GO" id="GO:0007165">
    <property type="term" value="P:signal transduction"/>
    <property type="evidence" value="ECO:0007669"/>
    <property type="project" value="UniProtKB-KW"/>
</dbReference>
<feature type="domain" description="HAMP" evidence="13">
    <location>
        <begin position="229"/>
        <end position="281"/>
    </location>
</feature>
<dbReference type="STRING" id="419481.SAMN05216233_106148"/>
<feature type="domain" description="T-SNARE coiled-coil homology" evidence="12">
    <location>
        <begin position="459"/>
        <end position="521"/>
    </location>
</feature>
<reference evidence="14 15" key="1">
    <citation type="submission" date="2016-10" db="EMBL/GenBank/DDBJ databases">
        <authorList>
            <person name="de Groot N.N."/>
        </authorList>
    </citation>
    <scope>NUCLEOTIDE SEQUENCE [LARGE SCALE GENOMIC DNA]</scope>
    <source>
        <strain evidence="14 15">AA1</strain>
    </source>
</reference>
<dbReference type="InterPro" id="IPR000727">
    <property type="entry name" value="T_SNARE_dom"/>
</dbReference>
<evidence type="ECO:0000256" key="8">
    <source>
        <dbReference type="ARBA" id="ARBA00029447"/>
    </source>
</evidence>
<keyword evidence="2" id="KW-1003">Cell membrane</keyword>
<evidence type="ECO:0000313" key="15">
    <source>
        <dbReference type="Proteomes" id="UP000198870"/>
    </source>
</evidence>
<dbReference type="InterPro" id="IPR004090">
    <property type="entry name" value="Chemotax_Me-accpt_rcpt"/>
</dbReference>
<keyword evidence="3" id="KW-0997">Cell inner membrane</keyword>
<dbReference type="PROSITE" id="PS50885">
    <property type="entry name" value="HAMP"/>
    <property type="match status" value="1"/>
</dbReference>
<dbReference type="PANTHER" id="PTHR32089:SF112">
    <property type="entry name" value="LYSOZYME-LIKE PROTEIN-RELATED"/>
    <property type="match status" value="1"/>
</dbReference>
<dbReference type="InterPro" id="IPR003660">
    <property type="entry name" value="HAMP_dom"/>
</dbReference>
<dbReference type="PROSITE" id="PS50111">
    <property type="entry name" value="CHEMOTAXIS_TRANSDUC_2"/>
    <property type="match status" value="1"/>
</dbReference>
<dbReference type="PANTHER" id="PTHR32089">
    <property type="entry name" value="METHYL-ACCEPTING CHEMOTAXIS PROTEIN MCPB"/>
    <property type="match status" value="1"/>
</dbReference>
<evidence type="ECO:0000256" key="3">
    <source>
        <dbReference type="ARBA" id="ARBA00022519"/>
    </source>
</evidence>
<keyword evidence="15" id="KW-1185">Reference proteome</keyword>
<dbReference type="Gene3D" id="3.30.450.20">
    <property type="entry name" value="PAS domain"/>
    <property type="match status" value="1"/>
</dbReference>
<dbReference type="CDD" id="cd06225">
    <property type="entry name" value="HAMP"/>
    <property type="match status" value="1"/>
</dbReference>
<dbReference type="InterPro" id="IPR033480">
    <property type="entry name" value="sCache_2"/>
</dbReference>
<dbReference type="Proteomes" id="UP000198870">
    <property type="component" value="Unassembled WGS sequence"/>
</dbReference>
<evidence type="ECO:0000313" key="14">
    <source>
        <dbReference type="EMBL" id="SCY29011.1"/>
    </source>
</evidence>
<accession>A0A1G5EQH0</accession>
<feature type="transmembrane region" description="Helical" evidence="10">
    <location>
        <begin position="205"/>
        <end position="228"/>
    </location>
</feature>
<evidence type="ECO:0000256" key="4">
    <source>
        <dbReference type="ARBA" id="ARBA00022692"/>
    </source>
</evidence>
<dbReference type="SMART" id="SM01049">
    <property type="entry name" value="Cache_2"/>
    <property type="match status" value="1"/>
</dbReference>
<evidence type="ECO:0000259" key="11">
    <source>
        <dbReference type="PROSITE" id="PS50111"/>
    </source>
</evidence>